<keyword evidence="1" id="KW-0812">Transmembrane</keyword>
<dbReference type="OrthoDB" id="272864at2"/>
<comment type="caution">
    <text evidence="2">The sequence shown here is derived from an EMBL/GenBank/DDBJ whole genome shotgun (WGS) entry which is preliminary data.</text>
</comment>
<keyword evidence="1" id="KW-0472">Membrane</keyword>
<dbReference type="Proteomes" id="UP000245765">
    <property type="component" value="Unassembled WGS sequence"/>
</dbReference>
<evidence type="ECO:0008006" key="4">
    <source>
        <dbReference type="Google" id="ProtNLM"/>
    </source>
</evidence>
<feature type="transmembrane region" description="Helical" evidence="1">
    <location>
        <begin position="219"/>
        <end position="237"/>
    </location>
</feature>
<reference evidence="3" key="1">
    <citation type="submission" date="2018-05" db="EMBL/GenBank/DDBJ databases">
        <authorList>
            <person name="Du Z."/>
            <person name="Wang X."/>
        </authorList>
    </citation>
    <scope>NUCLEOTIDE SEQUENCE [LARGE SCALE GENOMIC DNA]</scope>
    <source>
        <strain evidence="3">CQN31</strain>
    </source>
</reference>
<proteinExistence type="predicted"/>
<name>A0A317F8B9_9PROT</name>
<keyword evidence="3" id="KW-1185">Reference proteome</keyword>
<keyword evidence="1" id="KW-1133">Transmembrane helix</keyword>
<dbReference type="AlphaFoldDB" id="A0A317F8B9"/>
<evidence type="ECO:0000256" key="1">
    <source>
        <dbReference type="SAM" id="Phobius"/>
    </source>
</evidence>
<dbReference type="Pfam" id="PF14023">
    <property type="entry name" value="Bestrophin-like"/>
    <property type="match status" value="1"/>
</dbReference>
<gene>
    <name evidence="2" type="ORF">DFH01_22240</name>
</gene>
<evidence type="ECO:0000313" key="2">
    <source>
        <dbReference type="EMBL" id="PWS35294.1"/>
    </source>
</evidence>
<sequence length="272" mass="29328">MNALVIQIAQFGIAAFAGVLFLAQVLAREIGVWLGRRRAAERKPEAEGVGVIVGGMLGLLAFVLALTLSFSSARFQERRDGTLQEANAIGTAWLRAEAIDHPRAAAVARLLETYAPVRRDYVSAPLDSVGIAALDERTGRLQAEIWGHVAALVRERPDPVAASLMAAVNDVFDTATAERMAFNTGMPPSLFWMLIGMTLASMGALGYQLGLRGLRLRQLSFVLIAMWTVVMTVILDLGSPRLGNVRTGSAVYDWTIEGFRGGTTIPPLPQAR</sequence>
<accession>A0A317F8B9</accession>
<organism evidence="2 3">
    <name type="scientific">Falsiroseomonas bella</name>
    <dbReference type="NCBI Taxonomy" id="2184016"/>
    <lineage>
        <taxon>Bacteria</taxon>
        <taxon>Pseudomonadati</taxon>
        <taxon>Pseudomonadota</taxon>
        <taxon>Alphaproteobacteria</taxon>
        <taxon>Acetobacterales</taxon>
        <taxon>Roseomonadaceae</taxon>
        <taxon>Falsiroseomonas</taxon>
    </lineage>
</organism>
<dbReference type="InterPro" id="IPR025333">
    <property type="entry name" value="DUF4239"/>
</dbReference>
<feature type="transmembrane region" description="Helical" evidence="1">
    <location>
        <begin position="51"/>
        <end position="70"/>
    </location>
</feature>
<dbReference type="EMBL" id="QGNA01000005">
    <property type="protein sequence ID" value="PWS35294.1"/>
    <property type="molecule type" value="Genomic_DNA"/>
</dbReference>
<evidence type="ECO:0000313" key="3">
    <source>
        <dbReference type="Proteomes" id="UP000245765"/>
    </source>
</evidence>
<feature type="transmembrane region" description="Helical" evidence="1">
    <location>
        <begin position="189"/>
        <end position="207"/>
    </location>
</feature>
<protein>
    <recommendedName>
        <fullName evidence="4">DUF4239 domain-containing protein</fullName>
    </recommendedName>
</protein>